<dbReference type="RefSeq" id="WP_201945912.1">
    <property type="nucleotide sequence ID" value="NZ_JAERRJ010000003.1"/>
</dbReference>
<reference evidence="1 2" key="1">
    <citation type="submission" date="2021-01" db="EMBL/GenBank/DDBJ databases">
        <title>WGS of actinomycetes isolated from Thailand.</title>
        <authorList>
            <person name="Thawai C."/>
        </authorList>
    </citation>
    <scope>NUCLEOTIDE SEQUENCE [LARGE SCALE GENOMIC DNA]</scope>
    <source>
        <strain evidence="1 2">LPG 2</strain>
    </source>
</reference>
<sequence>MNRGGHRKILVAAITVGLLVVAALVAVCCSTDDDPPGPATLAYFVKTDELSIASAMEVSRPEQLDAFFASLHGGLSDGDEHLIRSVVENRPSNHRAFAFNVPGCQNTGAYLSISDERMHPVLTGGENVACARAVWYLAVFTLPAEAVPPTAKIG</sequence>
<protein>
    <recommendedName>
        <fullName evidence="3">Lipoprotein</fullName>
    </recommendedName>
</protein>
<evidence type="ECO:0000313" key="2">
    <source>
        <dbReference type="Proteomes" id="UP000602198"/>
    </source>
</evidence>
<evidence type="ECO:0000313" key="1">
    <source>
        <dbReference type="EMBL" id="MBL1074721.1"/>
    </source>
</evidence>
<name>A0ABS1M315_9NOCA</name>
<accession>A0ABS1M315</accession>
<evidence type="ECO:0008006" key="3">
    <source>
        <dbReference type="Google" id="ProtNLM"/>
    </source>
</evidence>
<dbReference type="EMBL" id="JAERRJ010000003">
    <property type="protein sequence ID" value="MBL1074721.1"/>
    <property type="molecule type" value="Genomic_DNA"/>
</dbReference>
<proteinExistence type="predicted"/>
<organism evidence="1 2">
    <name type="scientific">Nocardia acididurans</name>
    <dbReference type="NCBI Taxonomy" id="2802282"/>
    <lineage>
        <taxon>Bacteria</taxon>
        <taxon>Bacillati</taxon>
        <taxon>Actinomycetota</taxon>
        <taxon>Actinomycetes</taxon>
        <taxon>Mycobacteriales</taxon>
        <taxon>Nocardiaceae</taxon>
        <taxon>Nocardia</taxon>
    </lineage>
</organism>
<dbReference type="Proteomes" id="UP000602198">
    <property type="component" value="Unassembled WGS sequence"/>
</dbReference>
<keyword evidence="2" id="KW-1185">Reference proteome</keyword>
<comment type="caution">
    <text evidence="1">The sequence shown here is derived from an EMBL/GenBank/DDBJ whole genome shotgun (WGS) entry which is preliminary data.</text>
</comment>
<gene>
    <name evidence="1" type="ORF">JK358_09955</name>
</gene>